<evidence type="ECO:0000313" key="3">
    <source>
        <dbReference type="Proteomes" id="UP000078358"/>
    </source>
</evidence>
<dbReference type="Pfam" id="PF06291">
    <property type="entry name" value="Lambda_Bor"/>
    <property type="match status" value="1"/>
</dbReference>
<accession>A0A179CWB9</accession>
<dbReference type="InterPro" id="IPR010438">
    <property type="entry name" value="Lambda_Bor"/>
</dbReference>
<gene>
    <name evidence="2" type="ORF">F480_05450</name>
</gene>
<comment type="caution">
    <text evidence="2">The sequence shown here is derived from an EMBL/GenBank/DDBJ whole genome shotgun (WGS) entry which is preliminary data.</text>
</comment>
<evidence type="ECO:0008006" key="4">
    <source>
        <dbReference type="Google" id="ProtNLM"/>
    </source>
</evidence>
<evidence type="ECO:0000313" key="2">
    <source>
        <dbReference type="EMBL" id="OAQ13857.1"/>
    </source>
</evidence>
<organism evidence="2 3">
    <name type="scientific">Bibersteinia trehalosi Y31</name>
    <dbReference type="NCBI Taxonomy" id="1261658"/>
    <lineage>
        <taxon>Bacteria</taxon>
        <taxon>Pseudomonadati</taxon>
        <taxon>Pseudomonadota</taxon>
        <taxon>Gammaproteobacteria</taxon>
        <taxon>Pasteurellales</taxon>
        <taxon>Pasteurellaceae</taxon>
        <taxon>Bibersteinia</taxon>
    </lineage>
</organism>
<feature type="signal peptide" evidence="1">
    <location>
        <begin position="1"/>
        <end position="21"/>
    </location>
</feature>
<reference evidence="2 3" key="1">
    <citation type="submission" date="2014-01" db="EMBL/GenBank/DDBJ databases">
        <authorList>
            <person name="Zuccon D."/>
        </authorList>
    </citation>
    <scope>NUCLEOTIDE SEQUENCE [LARGE SCALE GENOMIC DNA]</scope>
    <source>
        <strain evidence="2 3">Y31</strain>
    </source>
</reference>
<keyword evidence="1" id="KW-0732">Signal</keyword>
<evidence type="ECO:0000256" key="1">
    <source>
        <dbReference type="SAM" id="SignalP"/>
    </source>
</evidence>
<dbReference type="RefSeq" id="WP_025288785.1">
    <property type="nucleotide sequence ID" value="NZ_JACI01000002.1"/>
</dbReference>
<dbReference type="Proteomes" id="UP000078358">
    <property type="component" value="Unassembled WGS sequence"/>
</dbReference>
<proteinExistence type="predicted"/>
<sequence length="96" mass="10431">MKKLVITAAAALLLSACSTHTFIVSEQNAASQPTYDKMQHFFVSGLGQSKEVNGAEICGSADKVAKVQTQQTFLNGLLHSVSYGIYSPRDMRVYCK</sequence>
<dbReference type="EMBL" id="JACI01000002">
    <property type="protein sequence ID" value="OAQ13857.1"/>
    <property type="molecule type" value="Genomic_DNA"/>
</dbReference>
<dbReference type="AlphaFoldDB" id="A0A179CWB9"/>
<feature type="chain" id="PRO_5008100092" description="Lipoprotein bor" evidence="1">
    <location>
        <begin position="22"/>
        <end position="96"/>
    </location>
</feature>
<name>A0A179CWB9_BIBTR</name>
<dbReference type="PROSITE" id="PS51257">
    <property type="entry name" value="PROKAR_LIPOPROTEIN"/>
    <property type="match status" value="1"/>
</dbReference>
<dbReference type="PATRIC" id="fig|1261658.3.peg.1071"/>
<protein>
    <recommendedName>
        <fullName evidence="4">Lipoprotein bor</fullName>
    </recommendedName>
</protein>